<evidence type="ECO:0008006" key="3">
    <source>
        <dbReference type="Google" id="ProtNLM"/>
    </source>
</evidence>
<reference evidence="1 2" key="1">
    <citation type="submission" date="2021-03" db="EMBL/GenBank/DDBJ databases">
        <authorList>
            <person name="King G.J."/>
            <person name="Bancroft I."/>
            <person name="Baten A."/>
            <person name="Bloomfield J."/>
            <person name="Borpatragohain P."/>
            <person name="He Z."/>
            <person name="Irish N."/>
            <person name="Irwin J."/>
            <person name="Liu K."/>
            <person name="Mauleon R.P."/>
            <person name="Moore J."/>
            <person name="Morris R."/>
            <person name="Ostergaard L."/>
            <person name="Wang B."/>
            <person name="Wells R."/>
        </authorList>
    </citation>
    <scope>NUCLEOTIDE SEQUENCE [LARGE SCALE GENOMIC DNA]</scope>
    <source>
        <strain evidence="1">R-o-18</strain>
        <tissue evidence="1">Leaf</tissue>
    </source>
</reference>
<keyword evidence="2" id="KW-1185">Reference proteome</keyword>
<dbReference type="EMBL" id="JADBGQ010000002">
    <property type="protein sequence ID" value="KAG5408370.1"/>
    <property type="molecule type" value="Genomic_DNA"/>
</dbReference>
<gene>
    <name evidence="1" type="primary">A02p004980.1_BraROA</name>
    <name evidence="1" type="ORF">IGI04_004689</name>
</gene>
<evidence type="ECO:0000313" key="1">
    <source>
        <dbReference type="EMBL" id="KAG5408370.1"/>
    </source>
</evidence>
<comment type="caution">
    <text evidence="1">The sequence shown here is derived from an EMBL/GenBank/DDBJ whole genome shotgun (WGS) entry which is preliminary data.</text>
</comment>
<name>A0ABQ7NE77_BRACM</name>
<organism evidence="1 2">
    <name type="scientific">Brassica rapa subsp. trilocularis</name>
    <dbReference type="NCBI Taxonomy" id="1813537"/>
    <lineage>
        <taxon>Eukaryota</taxon>
        <taxon>Viridiplantae</taxon>
        <taxon>Streptophyta</taxon>
        <taxon>Embryophyta</taxon>
        <taxon>Tracheophyta</taxon>
        <taxon>Spermatophyta</taxon>
        <taxon>Magnoliopsida</taxon>
        <taxon>eudicotyledons</taxon>
        <taxon>Gunneridae</taxon>
        <taxon>Pentapetalae</taxon>
        <taxon>rosids</taxon>
        <taxon>malvids</taxon>
        <taxon>Brassicales</taxon>
        <taxon>Brassicaceae</taxon>
        <taxon>Brassiceae</taxon>
        <taxon>Brassica</taxon>
    </lineage>
</organism>
<dbReference type="Proteomes" id="UP000823674">
    <property type="component" value="Chromosome A02"/>
</dbReference>
<sequence>MNLAFCAERENYIVLVSLFDADEMFIRNLLCHFEKLNTQNHVFICSASELLYDLSRRGHQVIDADMFIKSKTSYSDSVKEAMGNAYVVKKCLELGYSTWLFKSNAILVDEGLLHDRIRSGYGFYESCGVLIVQSSLVTQKL</sequence>
<proteinExistence type="predicted"/>
<evidence type="ECO:0000313" key="2">
    <source>
        <dbReference type="Proteomes" id="UP000823674"/>
    </source>
</evidence>
<accession>A0ABQ7NE77</accession>
<protein>
    <recommendedName>
        <fullName evidence="3">Nucleotide-diphospho-sugar transferase domain-containing protein</fullName>
    </recommendedName>
</protein>